<dbReference type="FunFam" id="3.10.20.340:FF:000001">
    <property type="entry name" value="Arginine biosynthesis bifunctional protein ArgJ, chloroplastic"/>
    <property type="match status" value="1"/>
</dbReference>
<feature type="binding site" evidence="9">
    <location>
        <position position="183"/>
    </location>
    <ligand>
        <name>substrate</name>
    </ligand>
</feature>
<evidence type="ECO:0000313" key="11">
    <source>
        <dbReference type="Proteomes" id="UP000229278"/>
    </source>
</evidence>
<dbReference type="NCBIfam" id="NF003802">
    <property type="entry name" value="PRK05388.1"/>
    <property type="match status" value="1"/>
</dbReference>
<feature type="site" description="Involved in the stabilization of negative charge on the oxyanion by the formation of the oxyanion hole" evidence="9">
    <location>
        <position position="110"/>
    </location>
</feature>
<evidence type="ECO:0000256" key="6">
    <source>
        <dbReference type="ARBA" id="ARBA00022813"/>
    </source>
</evidence>
<dbReference type="NCBIfam" id="TIGR00120">
    <property type="entry name" value="ArgJ"/>
    <property type="match status" value="1"/>
</dbReference>
<feature type="active site" description="Nucleophile" evidence="9">
    <location>
        <position position="183"/>
    </location>
</feature>
<feature type="site" description="Cleavage; by autolysis" evidence="9">
    <location>
        <begin position="182"/>
        <end position="183"/>
    </location>
</feature>
<dbReference type="SUPFAM" id="SSF56266">
    <property type="entry name" value="DmpA/ArgJ-like"/>
    <property type="match status" value="1"/>
</dbReference>
<feature type="site" description="Involved in the stabilization of negative charge on the oxyanion by the formation of the oxyanion hole" evidence="9">
    <location>
        <position position="109"/>
    </location>
</feature>
<evidence type="ECO:0000256" key="5">
    <source>
        <dbReference type="ARBA" id="ARBA00022679"/>
    </source>
</evidence>
<keyword evidence="3 9" id="KW-0055">Arginine biosynthesis</keyword>
<dbReference type="PANTHER" id="PTHR23100">
    <property type="entry name" value="ARGININE BIOSYNTHESIS BIFUNCTIONAL PROTEIN ARGJ"/>
    <property type="match status" value="1"/>
</dbReference>
<dbReference type="Gene3D" id="3.10.20.340">
    <property type="entry name" value="ArgJ beta chain, C-terminal domain"/>
    <property type="match status" value="1"/>
</dbReference>
<dbReference type="GO" id="GO:0005737">
    <property type="term" value="C:cytoplasm"/>
    <property type="evidence" value="ECO:0007669"/>
    <property type="project" value="UniProtKB-SubCell"/>
</dbReference>
<dbReference type="EC" id="2.3.1.35" evidence="9"/>
<dbReference type="GO" id="GO:0004042">
    <property type="term" value="F:L-glutamate N-acetyltransferase activity"/>
    <property type="evidence" value="ECO:0007669"/>
    <property type="project" value="UniProtKB-UniRule"/>
</dbReference>
<keyword evidence="9" id="KW-0963">Cytoplasm</keyword>
<dbReference type="AlphaFoldDB" id="A0A2G6PFW5"/>
<dbReference type="GO" id="GO:0006592">
    <property type="term" value="P:ornithine biosynthetic process"/>
    <property type="evidence" value="ECO:0007669"/>
    <property type="project" value="TreeGrafter"/>
</dbReference>
<comment type="function">
    <text evidence="9">Catalyzes two activities which are involved in the cyclic version of arginine biosynthesis: the synthesis of N-acetylglutamate from glutamate and acetyl-CoA as the acetyl donor, and of ornithine by transacetylation between N(2)-acetylornithine and glutamate.</text>
</comment>
<dbReference type="Pfam" id="PF01960">
    <property type="entry name" value="ArgJ"/>
    <property type="match status" value="1"/>
</dbReference>
<keyword evidence="9" id="KW-0511">Multifunctional enzyme</keyword>
<comment type="catalytic activity">
    <reaction evidence="8 9">
        <text>N(2)-acetyl-L-ornithine + L-glutamate = N-acetyl-L-glutamate + L-ornithine</text>
        <dbReference type="Rhea" id="RHEA:15349"/>
        <dbReference type="ChEBI" id="CHEBI:29985"/>
        <dbReference type="ChEBI" id="CHEBI:44337"/>
        <dbReference type="ChEBI" id="CHEBI:46911"/>
        <dbReference type="ChEBI" id="CHEBI:57805"/>
        <dbReference type="EC" id="2.3.1.35"/>
    </reaction>
</comment>
<feature type="binding site" evidence="9">
    <location>
        <position position="393"/>
    </location>
    <ligand>
        <name>substrate</name>
    </ligand>
</feature>
<dbReference type="EMBL" id="PDTV01000004">
    <property type="protein sequence ID" value="PIE83454.1"/>
    <property type="molecule type" value="Genomic_DNA"/>
</dbReference>
<organism evidence="10 11">
    <name type="scientific">Candidatus Contendibacter odensensis</name>
    <dbReference type="NCBI Taxonomy" id="1400860"/>
    <lineage>
        <taxon>Bacteria</taxon>
        <taxon>Pseudomonadati</taxon>
        <taxon>Pseudomonadota</taxon>
        <taxon>Gammaproteobacteria</taxon>
        <taxon>Candidatus Competibacteraceae</taxon>
        <taxon>Candidatus Contendibacter</taxon>
    </lineage>
</organism>
<keyword evidence="7 9" id="KW-0012">Acyltransferase</keyword>
<comment type="subcellular location">
    <subcellularLocation>
        <location evidence="9">Cytoplasm</location>
    </subcellularLocation>
</comment>
<evidence type="ECO:0000256" key="7">
    <source>
        <dbReference type="ARBA" id="ARBA00023315"/>
    </source>
</evidence>
<comment type="catalytic activity">
    <reaction evidence="9">
        <text>L-glutamate + acetyl-CoA = N-acetyl-L-glutamate + CoA + H(+)</text>
        <dbReference type="Rhea" id="RHEA:24292"/>
        <dbReference type="ChEBI" id="CHEBI:15378"/>
        <dbReference type="ChEBI" id="CHEBI:29985"/>
        <dbReference type="ChEBI" id="CHEBI:44337"/>
        <dbReference type="ChEBI" id="CHEBI:57287"/>
        <dbReference type="ChEBI" id="CHEBI:57288"/>
        <dbReference type="EC" id="2.3.1.1"/>
    </reaction>
</comment>
<dbReference type="Gene3D" id="3.60.70.12">
    <property type="entry name" value="L-amino peptidase D-ALA esterase/amidase"/>
    <property type="match status" value="1"/>
</dbReference>
<proteinExistence type="inferred from homology"/>
<keyword evidence="6 9" id="KW-0068">Autocatalytic cleavage</keyword>
<feature type="chain" id="PRO_5023380167" description="Arginine biosynthesis bifunctional protein ArgJ beta chain" evidence="9">
    <location>
        <begin position="183"/>
        <end position="398"/>
    </location>
</feature>
<dbReference type="Proteomes" id="UP000229278">
    <property type="component" value="Unassembled WGS sequence"/>
</dbReference>
<keyword evidence="4 9" id="KW-0028">Amino-acid biosynthesis</keyword>
<evidence type="ECO:0000256" key="4">
    <source>
        <dbReference type="ARBA" id="ARBA00022605"/>
    </source>
</evidence>
<feature type="binding site" evidence="9">
    <location>
        <position position="398"/>
    </location>
    <ligand>
        <name>substrate</name>
    </ligand>
</feature>
<feature type="binding site" evidence="9">
    <location>
        <position position="172"/>
    </location>
    <ligand>
        <name>substrate</name>
    </ligand>
</feature>
<accession>A0A2G6PFW5</accession>
<reference evidence="10 11" key="1">
    <citation type="submission" date="2017-10" db="EMBL/GenBank/DDBJ databases">
        <title>Novel microbial diversity and functional potential in the marine mammal oral microbiome.</title>
        <authorList>
            <person name="Dudek N.K."/>
            <person name="Sun C.L."/>
            <person name="Burstein D."/>
            <person name="Kantor R.S."/>
            <person name="Aliaga Goltsman D.S."/>
            <person name="Bik E.M."/>
            <person name="Thomas B.C."/>
            <person name="Banfield J.F."/>
            <person name="Relman D.A."/>
        </authorList>
    </citation>
    <scope>NUCLEOTIDE SEQUENCE [LARGE SCALE GENOMIC DNA]</scope>
    <source>
        <strain evidence="10">DOLJORAL78_50_517</strain>
    </source>
</reference>
<dbReference type="GO" id="GO:0004358">
    <property type="term" value="F:L-glutamate N-acetyltransferase activity, acting on acetyl-L-ornithine as donor"/>
    <property type="evidence" value="ECO:0007669"/>
    <property type="project" value="UniProtKB-UniRule"/>
</dbReference>
<comment type="pathway">
    <text evidence="9">Amino-acid biosynthesis; L-arginine biosynthesis; L-ornithine and N-acetyl-L-glutamate from L-glutamate and N(2)-acetyl-L-ornithine (cyclic): step 1/1.</text>
</comment>
<dbReference type="EC" id="2.3.1.1" evidence="9"/>
<sequence length="398" mass="42300">MDNALTVAGIRLGTAEAGIKYSSRRDLVIIEVAPEAQAAAVFTRNVFCAAPVTVAKKHLNRATPRYLVINTGNANAGTGRQGMIDAEATCQALAEHTGCRPEEVLPFSTGVIGEPLPITNLITGLPAALAALQPDGWEKAAHGIMTTDTRAKWASRQVLLDGHPITITGIAKGAGMICPDMATLLAFVATDARIDDKTTLQQILGDAMAESFNAITVDGDTSTNDACVLLATGASSIEIPATGERRKQLGLAVRDLCIELAQAIIRDGEGATKFITVQIEGGQNVAECQQVAYTIAHSPLVKTAFFASDPNWGRILAALGRAGVSNLDLERVAIYLDTVCIVRNGGRATDYTEAAGAHVMQRPEITLRIDLARGEATARIWTTDLSYDYVRINAEYRT</sequence>
<keyword evidence="5 9" id="KW-0808">Transferase</keyword>
<dbReference type="UniPathway" id="UPA00068">
    <property type="reaction ID" value="UER00106"/>
</dbReference>
<protein>
    <recommendedName>
        <fullName evidence="9">Arginine biosynthesis bifunctional protein ArgJ</fullName>
    </recommendedName>
    <domain>
        <recommendedName>
            <fullName evidence="9">Glutamate N-acetyltransferase</fullName>
            <ecNumber evidence="9">2.3.1.35</ecNumber>
        </recommendedName>
        <alternativeName>
            <fullName evidence="9">Ornithine acetyltransferase</fullName>
            <shortName evidence="9">OATase</shortName>
        </alternativeName>
        <alternativeName>
            <fullName evidence="9">Ornithine transacetylase</fullName>
        </alternativeName>
    </domain>
    <domain>
        <recommendedName>
            <fullName evidence="9">Amino-acid acetyltransferase</fullName>
            <ecNumber evidence="9">2.3.1.1</ecNumber>
        </recommendedName>
        <alternativeName>
            <fullName evidence="9">N-acetylglutamate synthase</fullName>
            <shortName evidence="9">AGSase</shortName>
        </alternativeName>
    </domain>
    <component>
        <recommendedName>
            <fullName evidence="9">Arginine biosynthesis bifunctional protein ArgJ alpha chain</fullName>
        </recommendedName>
    </component>
    <component>
        <recommendedName>
            <fullName evidence="9">Arginine biosynthesis bifunctional protein ArgJ beta chain</fullName>
        </recommendedName>
    </component>
</protein>
<dbReference type="GO" id="GO:0006526">
    <property type="term" value="P:L-arginine biosynthetic process"/>
    <property type="evidence" value="ECO:0007669"/>
    <property type="project" value="UniProtKB-UniRule"/>
</dbReference>
<dbReference type="FunFam" id="3.60.70.12:FF:000001">
    <property type="entry name" value="Arginine biosynthesis bifunctional protein ArgJ, chloroplastic"/>
    <property type="match status" value="1"/>
</dbReference>
<comment type="pathway">
    <text evidence="9">Amino-acid biosynthesis; L-arginine biosynthesis; N(2)-acetyl-L-ornithine from L-glutamate: step 1/4.</text>
</comment>
<evidence type="ECO:0000256" key="2">
    <source>
        <dbReference type="ARBA" id="ARBA00011475"/>
    </source>
</evidence>
<dbReference type="InterPro" id="IPR002813">
    <property type="entry name" value="Arg_biosynth_ArgJ"/>
</dbReference>
<evidence type="ECO:0000256" key="8">
    <source>
        <dbReference type="ARBA" id="ARBA00049439"/>
    </source>
</evidence>
<name>A0A2G6PFW5_9GAMM</name>
<dbReference type="InterPro" id="IPR016117">
    <property type="entry name" value="ArgJ-like_dom_sf"/>
</dbReference>
<dbReference type="CDD" id="cd02152">
    <property type="entry name" value="OAT"/>
    <property type="match status" value="1"/>
</dbReference>
<comment type="caution">
    <text evidence="10">The sequence shown here is derived from an EMBL/GenBank/DDBJ whole genome shotgun (WGS) entry which is preliminary data.</text>
</comment>
<dbReference type="InterPro" id="IPR042195">
    <property type="entry name" value="ArgJ_beta_C"/>
</dbReference>
<gene>
    <name evidence="9" type="primary">argJ</name>
    <name evidence="10" type="ORF">CSA09_00850</name>
</gene>
<feature type="binding site" evidence="9">
    <location>
        <position position="269"/>
    </location>
    <ligand>
        <name>substrate</name>
    </ligand>
</feature>
<dbReference type="PANTHER" id="PTHR23100:SF0">
    <property type="entry name" value="ARGININE BIOSYNTHESIS BIFUNCTIONAL PROTEIN ARGJ, MITOCHONDRIAL"/>
    <property type="match status" value="1"/>
</dbReference>
<evidence type="ECO:0000256" key="3">
    <source>
        <dbReference type="ARBA" id="ARBA00022571"/>
    </source>
</evidence>
<feature type="binding site" evidence="9">
    <location>
        <position position="146"/>
    </location>
    <ligand>
        <name>substrate</name>
    </ligand>
</feature>
<feature type="chain" id="PRO_5023380168" description="Arginine biosynthesis bifunctional protein ArgJ alpha chain" evidence="9">
    <location>
        <begin position="1"/>
        <end position="182"/>
    </location>
</feature>
<evidence type="ECO:0000256" key="9">
    <source>
        <dbReference type="HAMAP-Rule" id="MF_01106"/>
    </source>
</evidence>
<comment type="subunit">
    <text evidence="2 9">Heterotetramer of two alpha and two beta chains.</text>
</comment>
<evidence type="ECO:0000256" key="1">
    <source>
        <dbReference type="ARBA" id="ARBA00006774"/>
    </source>
</evidence>
<dbReference type="HAMAP" id="MF_01106">
    <property type="entry name" value="ArgJ"/>
    <property type="match status" value="1"/>
</dbReference>
<evidence type="ECO:0000313" key="10">
    <source>
        <dbReference type="EMBL" id="PIE83454.1"/>
    </source>
</evidence>
<comment type="similarity">
    <text evidence="1 9">Belongs to the ArgJ family.</text>
</comment>